<dbReference type="NCBIfam" id="TIGR00465">
    <property type="entry name" value="ilvC"/>
    <property type="match status" value="1"/>
</dbReference>
<dbReference type="EC" id="1.1.1.86" evidence="9"/>
<dbReference type="RefSeq" id="WP_059425201.1">
    <property type="nucleotide sequence ID" value="NZ_FAUT01000001.1"/>
</dbReference>
<feature type="binding site" evidence="9 10">
    <location>
        <position position="192"/>
    </location>
    <ligand>
        <name>Mg(2+)</name>
        <dbReference type="ChEBI" id="CHEBI:18420"/>
        <label>2</label>
    </ligand>
</feature>
<evidence type="ECO:0000259" key="11">
    <source>
        <dbReference type="PROSITE" id="PS51850"/>
    </source>
</evidence>
<dbReference type="SUPFAM" id="SSF48179">
    <property type="entry name" value="6-phosphogluconate dehydrogenase C-terminal domain-like"/>
    <property type="match status" value="1"/>
</dbReference>
<comment type="pathway">
    <text evidence="2 9">Amino-acid biosynthesis; L-isoleucine biosynthesis; L-isoleucine from 2-oxobutanoate: step 2/4.</text>
</comment>
<proteinExistence type="inferred from homology"/>
<dbReference type="Proteomes" id="UP000052245">
    <property type="component" value="Unassembled WGS sequence"/>
</dbReference>
<evidence type="ECO:0000256" key="4">
    <source>
        <dbReference type="ARBA" id="ARBA00022605"/>
    </source>
</evidence>
<dbReference type="PIRSF" id="PIRSF000116">
    <property type="entry name" value="IlvC_gammaproteo"/>
    <property type="match status" value="1"/>
</dbReference>
<feature type="binding site" evidence="9 10">
    <location>
        <position position="232"/>
    </location>
    <ligand>
        <name>Mg(2+)</name>
        <dbReference type="ChEBI" id="CHEBI:18420"/>
        <label>2</label>
    </ligand>
</feature>
<evidence type="ECO:0000256" key="3">
    <source>
        <dbReference type="ARBA" id="ARBA00010318"/>
    </source>
</evidence>
<keyword evidence="5 9" id="KW-0479">Metal-binding</keyword>
<evidence type="ECO:0000256" key="8">
    <source>
        <dbReference type="ARBA" id="ARBA00023304"/>
    </source>
</evidence>
<feature type="binding site" evidence="9 10">
    <location>
        <position position="192"/>
    </location>
    <ligand>
        <name>Mg(2+)</name>
        <dbReference type="ChEBI" id="CHEBI:18420"/>
        <label>1</label>
    </ligand>
</feature>
<name>A0A9W5ERM8_CAMHY</name>
<evidence type="ECO:0000256" key="1">
    <source>
        <dbReference type="ARBA" id="ARBA00004864"/>
    </source>
</evidence>
<sequence length="340" mass="36872">MAITVYYDKDCDLSLIKSKKVAMIGFGSQGHAHAENLRDSGVEVVVGLNPKGKSWAKAEAKGFKVMSVSEATKYADLIMILTPDELQADIFKAEIEPNLSEGNAIAFGHGFNVHYGQIIPPKGIDCIMIAPKAPGHTVRNEFVNGGGIPDLIAVSQDATGKAKDLALSYASAIGGGRTGIIETTFKDETETDLFGEQAVLCGGLCALINAGFETLTEAGYEPEMAYFECLHEMKLIVDLIYQGGMSDMRYSISNTAEYGDYVSGVRVVNESSKAAMKEILKEIQNGTFAKNFILERKAGYTKMNAERKISDASLLNKTGEKLRGMMPWINKGKLVNKDKN</sequence>
<comment type="caution">
    <text evidence="13">The sequence shown here is derived from an EMBL/GenBank/DDBJ whole genome shotgun (WGS) entry which is preliminary data.</text>
</comment>
<feature type="binding site" evidence="9 10">
    <location>
        <position position="253"/>
    </location>
    <ligand>
        <name>substrate</name>
    </ligand>
</feature>
<dbReference type="Gene3D" id="3.40.50.720">
    <property type="entry name" value="NAD(P)-binding Rossmann-like Domain"/>
    <property type="match status" value="1"/>
</dbReference>
<dbReference type="GO" id="GO:0009099">
    <property type="term" value="P:L-valine biosynthetic process"/>
    <property type="evidence" value="ECO:0007669"/>
    <property type="project" value="UniProtKB-UniRule"/>
</dbReference>
<dbReference type="InterPro" id="IPR036291">
    <property type="entry name" value="NAD(P)-bd_dom_sf"/>
</dbReference>
<dbReference type="PROSITE" id="PS51850">
    <property type="entry name" value="KARI_N"/>
    <property type="match status" value="1"/>
</dbReference>
<evidence type="ECO:0000259" key="12">
    <source>
        <dbReference type="PROSITE" id="PS51851"/>
    </source>
</evidence>
<dbReference type="NCBIfam" id="NF004017">
    <property type="entry name" value="PRK05479.1"/>
    <property type="match status" value="1"/>
</dbReference>
<dbReference type="GO" id="GO:0000287">
    <property type="term" value="F:magnesium ion binding"/>
    <property type="evidence" value="ECO:0007669"/>
    <property type="project" value="UniProtKB-UniRule"/>
</dbReference>
<keyword evidence="8 9" id="KW-0100">Branched-chain amino acid biosynthesis</keyword>
<dbReference type="InterPro" id="IPR013116">
    <property type="entry name" value="KARI_N"/>
</dbReference>
<dbReference type="Gene3D" id="6.10.240.10">
    <property type="match status" value="1"/>
</dbReference>
<feature type="binding site" evidence="9 10">
    <location>
        <position position="196"/>
    </location>
    <ligand>
        <name>Mg(2+)</name>
        <dbReference type="ChEBI" id="CHEBI:18420"/>
        <label>1</label>
    </ligand>
</feature>
<reference evidence="13 14" key="1">
    <citation type="submission" date="2015-11" db="EMBL/GenBank/DDBJ databases">
        <authorList>
            <consortium name="Pathogen Informatics"/>
        </authorList>
    </citation>
    <scope>NUCLEOTIDE SEQUENCE [LARGE SCALE GENOMIC DNA]</scope>
    <source>
        <strain evidence="13 14">007A-0283</strain>
    </source>
</reference>
<keyword evidence="9" id="KW-0521">NADP</keyword>
<dbReference type="PROSITE" id="PS51851">
    <property type="entry name" value="KARI_C"/>
    <property type="match status" value="1"/>
</dbReference>
<evidence type="ECO:0000256" key="2">
    <source>
        <dbReference type="ARBA" id="ARBA00004885"/>
    </source>
</evidence>
<evidence type="ECO:0000256" key="6">
    <source>
        <dbReference type="ARBA" id="ARBA00022842"/>
    </source>
</evidence>
<dbReference type="GO" id="GO:0005829">
    <property type="term" value="C:cytosol"/>
    <property type="evidence" value="ECO:0007669"/>
    <property type="project" value="TreeGrafter"/>
</dbReference>
<dbReference type="Pfam" id="PF07991">
    <property type="entry name" value="KARI_N"/>
    <property type="match status" value="1"/>
</dbReference>
<feature type="binding site" evidence="9">
    <location>
        <begin position="26"/>
        <end position="29"/>
    </location>
    <ligand>
        <name>NADP(+)</name>
        <dbReference type="ChEBI" id="CHEBI:58349"/>
    </ligand>
</feature>
<accession>A0A9W5ERM8</accession>
<keyword evidence="6 9" id="KW-0460">Magnesium</keyword>
<comment type="cofactor">
    <cofactor evidence="9">
        <name>Mg(2+)</name>
        <dbReference type="ChEBI" id="CHEBI:18420"/>
    </cofactor>
    <text evidence="9">Binds 2 magnesium ions per subunit.</text>
</comment>
<dbReference type="InterPro" id="IPR008927">
    <property type="entry name" value="6-PGluconate_DH-like_C_sf"/>
</dbReference>
<dbReference type="HAMAP" id="MF_00435">
    <property type="entry name" value="IlvC"/>
    <property type="match status" value="1"/>
</dbReference>
<evidence type="ECO:0000256" key="7">
    <source>
        <dbReference type="ARBA" id="ARBA00023002"/>
    </source>
</evidence>
<dbReference type="EMBL" id="FAVC01000001">
    <property type="protein sequence ID" value="CUU77958.1"/>
    <property type="molecule type" value="Genomic_DNA"/>
</dbReference>
<evidence type="ECO:0000313" key="13">
    <source>
        <dbReference type="EMBL" id="CUU77958.1"/>
    </source>
</evidence>
<comment type="caution">
    <text evidence="9">Lacks conserved residue(s) required for the propagation of feature annotation.</text>
</comment>
<dbReference type="AlphaFoldDB" id="A0A9W5ERM8"/>
<evidence type="ECO:0000256" key="10">
    <source>
        <dbReference type="PROSITE-ProRule" id="PRU01198"/>
    </source>
</evidence>
<dbReference type="InterPro" id="IPR000506">
    <property type="entry name" value="KARI_C"/>
</dbReference>
<dbReference type="SUPFAM" id="SSF51735">
    <property type="entry name" value="NAD(P)-binding Rossmann-fold domains"/>
    <property type="match status" value="1"/>
</dbReference>
<evidence type="ECO:0000313" key="14">
    <source>
        <dbReference type="Proteomes" id="UP000052245"/>
    </source>
</evidence>
<dbReference type="PANTHER" id="PTHR21371">
    <property type="entry name" value="KETOL-ACID REDUCTOISOMERASE, MITOCHONDRIAL"/>
    <property type="match status" value="1"/>
</dbReference>
<feature type="domain" description="KARI C-terminal knotted" evidence="12">
    <location>
        <begin position="184"/>
        <end position="329"/>
    </location>
</feature>
<comment type="catalytic activity">
    <reaction evidence="9">
        <text>(2R,3R)-2,3-dihydroxy-3-methylpentanoate + NADP(+) = (S)-2-ethyl-2-hydroxy-3-oxobutanoate + NADPH + H(+)</text>
        <dbReference type="Rhea" id="RHEA:13493"/>
        <dbReference type="ChEBI" id="CHEBI:15378"/>
        <dbReference type="ChEBI" id="CHEBI:49256"/>
        <dbReference type="ChEBI" id="CHEBI:49258"/>
        <dbReference type="ChEBI" id="CHEBI:57783"/>
        <dbReference type="ChEBI" id="CHEBI:58349"/>
        <dbReference type="EC" id="1.1.1.86"/>
    </reaction>
</comment>
<dbReference type="InterPro" id="IPR014359">
    <property type="entry name" value="KARI_prok"/>
</dbReference>
<dbReference type="InterPro" id="IPR013023">
    <property type="entry name" value="KARI"/>
</dbReference>
<comment type="pathway">
    <text evidence="1 9">Amino-acid biosynthesis; L-valine biosynthesis; L-valine from pyruvate: step 2/4.</text>
</comment>
<dbReference type="GO" id="GO:0009097">
    <property type="term" value="P:isoleucine biosynthetic process"/>
    <property type="evidence" value="ECO:0007669"/>
    <property type="project" value="UniProtKB-UniRule"/>
</dbReference>
<dbReference type="Pfam" id="PF01450">
    <property type="entry name" value="KARI_C"/>
    <property type="match status" value="1"/>
</dbReference>
<feature type="binding site" evidence="9 10">
    <location>
        <position position="228"/>
    </location>
    <ligand>
        <name>Mg(2+)</name>
        <dbReference type="ChEBI" id="CHEBI:18420"/>
        <label>2</label>
    </ligand>
</feature>
<organism evidence="13 14">
    <name type="scientific">Campylobacter hyointestinalis subsp. hyointestinalis</name>
    <dbReference type="NCBI Taxonomy" id="91352"/>
    <lineage>
        <taxon>Bacteria</taxon>
        <taxon>Pseudomonadati</taxon>
        <taxon>Campylobacterota</taxon>
        <taxon>Epsilonproteobacteria</taxon>
        <taxon>Campylobacterales</taxon>
        <taxon>Campylobacteraceae</taxon>
        <taxon>Campylobacter</taxon>
    </lineage>
</organism>
<protein>
    <recommendedName>
        <fullName evidence="9">Ketol-acid reductoisomerase (NADP(+))</fullName>
        <shortName evidence="9">KARI</shortName>
        <ecNumber evidence="9">1.1.1.86</ecNumber>
    </recommendedName>
    <alternativeName>
        <fullName evidence="9">Acetohydroxy-acid isomeroreductase</fullName>
        <shortName evidence="9">AHIR</shortName>
    </alternativeName>
    <alternativeName>
        <fullName evidence="9">Alpha-keto-beta-hydroxylacyl reductoisomerase</fullName>
    </alternativeName>
</protein>
<comment type="catalytic activity">
    <reaction evidence="9">
        <text>(2R)-2,3-dihydroxy-3-methylbutanoate + NADP(+) = (2S)-2-acetolactate + NADPH + H(+)</text>
        <dbReference type="Rhea" id="RHEA:22068"/>
        <dbReference type="ChEBI" id="CHEBI:15378"/>
        <dbReference type="ChEBI" id="CHEBI:49072"/>
        <dbReference type="ChEBI" id="CHEBI:57783"/>
        <dbReference type="ChEBI" id="CHEBI:58349"/>
        <dbReference type="ChEBI" id="CHEBI:58476"/>
        <dbReference type="EC" id="1.1.1.86"/>
    </reaction>
</comment>
<comment type="function">
    <text evidence="9">Involved in the biosynthesis of branched-chain amino acids (BCAA). Catalyzes an alkyl-migration followed by a ketol-acid reduction of (S)-2-acetolactate (S2AL) to yield (R)-2,3-dihydroxy-isovalerate. In the isomerase reaction, S2AL is rearranged via a Mg-dependent methyl migration to produce 3-hydroxy-3-methyl-2-ketobutyrate (HMKB). In the reductase reaction, this 2-ketoacid undergoes a metal-dependent reduction by NADPH to yield (R)-2,3-dihydroxy-isovalerate.</text>
</comment>
<feature type="active site" evidence="9">
    <location>
        <position position="109"/>
    </location>
</feature>
<comment type="similarity">
    <text evidence="3 9 10">Belongs to the ketol-acid reductoisomerase family.</text>
</comment>
<dbReference type="PANTHER" id="PTHR21371:SF1">
    <property type="entry name" value="KETOL-ACID REDUCTOISOMERASE, MITOCHONDRIAL"/>
    <property type="match status" value="1"/>
</dbReference>
<gene>
    <name evidence="9 13" type="primary">ilvC</name>
    <name evidence="13" type="ORF">ERS739223_00729</name>
</gene>
<evidence type="ECO:0000256" key="9">
    <source>
        <dbReference type="HAMAP-Rule" id="MF_00435"/>
    </source>
</evidence>
<evidence type="ECO:0000256" key="5">
    <source>
        <dbReference type="ARBA" id="ARBA00022723"/>
    </source>
</evidence>
<keyword evidence="7 9" id="KW-0560">Oxidoreductase</keyword>
<dbReference type="FunFam" id="3.40.50.720:FF:000023">
    <property type="entry name" value="Ketol-acid reductoisomerase (NADP(+))"/>
    <property type="match status" value="1"/>
</dbReference>
<dbReference type="GO" id="GO:0050661">
    <property type="term" value="F:NADP binding"/>
    <property type="evidence" value="ECO:0007669"/>
    <property type="project" value="InterPro"/>
</dbReference>
<keyword evidence="4 9" id="KW-0028">Amino-acid biosynthesis</keyword>
<dbReference type="GO" id="GO:0004455">
    <property type="term" value="F:ketol-acid reductoisomerase activity"/>
    <property type="evidence" value="ECO:0007669"/>
    <property type="project" value="UniProtKB-UniRule"/>
</dbReference>
<feature type="binding site" evidence="9">
    <location>
        <position position="54"/>
    </location>
    <ligand>
        <name>NADP(+)</name>
        <dbReference type="ChEBI" id="CHEBI:58349"/>
    </ligand>
</feature>
<dbReference type="NCBIfam" id="NF009940">
    <property type="entry name" value="PRK13403.1"/>
    <property type="match status" value="1"/>
</dbReference>
<feature type="domain" description="KARI N-terminal Rossmann" evidence="11">
    <location>
        <begin position="1"/>
        <end position="183"/>
    </location>
</feature>
<feature type="binding site" evidence="9">
    <location>
        <position position="135"/>
    </location>
    <ligand>
        <name>NADP(+)</name>
        <dbReference type="ChEBI" id="CHEBI:58349"/>
    </ligand>
</feature>